<name>F3PW91_9BACE</name>
<protein>
    <submittedName>
        <fullName evidence="2">Conserved domain protein</fullName>
    </submittedName>
</protein>
<dbReference type="HOGENOM" id="CLU_2950545_0_0_10"/>
<proteinExistence type="predicted"/>
<dbReference type="STRING" id="763034.HMPREF9446_03026"/>
<feature type="transmembrane region" description="Helical" evidence="1">
    <location>
        <begin position="12"/>
        <end position="33"/>
    </location>
</feature>
<evidence type="ECO:0000313" key="2">
    <source>
        <dbReference type="EMBL" id="EGF52440.1"/>
    </source>
</evidence>
<gene>
    <name evidence="2" type="ORF">HMPREF9446_03026</name>
</gene>
<evidence type="ECO:0000313" key="3">
    <source>
        <dbReference type="Proteomes" id="UP000003416"/>
    </source>
</evidence>
<keyword evidence="1" id="KW-1133">Transmembrane helix</keyword>
<dbReference type="AlphaFoldDB" id="F3PW91"/>
<reference evidence="2 3" key="1">
    <citation type="submission" date="2011-02" db="EMBL/GenBank/DDBJ databases">
        <authorList>
            <person name="Weinstock G."/>
            <person name="Sodergren E."/>
            <person name="Clifton S."/>
            <person name="Fulton L."/>
            <person name="Fulton B."/>
            <person name="Courtney L."/>
            <person name="Fronick C."/>
            <person name="Harrison M."/>
            <person name="Strong C."/>
            <person name="Farmer C."/>
            <person name="Delahaunty K."/>
            <person name="Markovic C."/>
            <person name="Hall O."/>
            <person name="Minx P."/>
            <person name="Tomlinson C."/>
            <person name="Mitreva M."/>
            <person name="Hou S."/>
            <person name="Chen J."/>
            <person name="Wollam A."/>
            <person name="Pepin K.H."/>
            <person name="Johnson M."/>
            <person name="Bhonagiri V."/>
            <person name="Zhang X."/>
            <person name="Suruliraj S."/>
            <person name="Warren W."/>
            <person name="Chinwalla A."/>
            <person name="Mardis E.R."/>
            <person name="Wilson R.K."/>
        </authorList>
    </citation>
    <scope>NUCLEOTIDE SEQUENCE [LARGE SCALE GENOMIC DNA]</scope>
    <source>
        <strain evidence="2 3">YIT 12057</strain>
    </source>
</reference>
<keyword evidence="1" id="KW-0472">Membrane</keyword>
<keyword evidence="3" id="KW-1185">Reference proteome</keyword>
<keyword evidence="1" id="KW-0812">Transmembrane</keyword>
<dbReference type="EMBL" id="AFBN01000095">
    <property type="protein sequence ID" value="EGF52440.1"/>
    <property type="molecule type" value="Genomic_DNA"/>
</dbReference>
<dbReference type="Proteomes" id="UP000003416">
    <property type="component" value="Unassembled WGS sequence"/>
</dbReference>
<comment type="caution">
    <text evidence="2">The sequence shown here is derived from an EMBL/GenBank/DDBJ whole genome shotgun (WGS) entry which is preliminary data.</text>
</comment>
<evidence type="ECO:0000256" key="1">
    <source>
        <dbReference type="SAM" id="Phobius"/>
    </source>
</evidence>
<accession>F3PW91</accession>
<sequence length="59" mass="6740">MQKMPLHKLKIIIIYSYFIAVSPKAVLAILGSISTAQLCKQRKAKIEIMSIYIVLFILF</sequence>
<organism evidence="2 3">
    <name type="scientific">Bacteroides fluxus YIT 12057</name>
    <dbReference type="NCBI Taxonomy" id="763034"/>
    <lineage>
        <taxon>Bacteria</taxon>
        <taxon>Pseudomonadati</taxon>
        <taxon>Bacteroidota</taxon>
        <taxon>Bacteroidia</taxon>
        <taxon>Bacteroidales</taxon>
        <taxon>Bacteroidaceae</taxon>
        <taxon>Bacteroides</taxon>
    </lineage>
</organism>